<dbReference type="Proteomes" id="UP001055286">
    <property type="component" value="Unassembled WGS sequence"/>
</dbReference>
<dbReference type="AlphaFoldDB" id="A0AA37M4T7"/>
<reference evidence="2" key="1">
    <citation type="journal article" date="2016" name="Front. Microbiol.">
        <title>Genome Sequence of the Piezophilic, Mesophilic Sulfate-Reducing Bacterium Desulfovibrio indicus J2T.</title>
        <authorList>
            <person name="Cao J."/>
            <person name="Maignien L."/>
            <person name="Shao Z."/>
            <person name="Alain K."/>
            <person name="Jebbar M."/>
        </authorList>
    </citation>
    <scope>NUCLEOTIDE SEQUENCE</scope>
    <source>
        <strain evidence="2">JCM 32048</strain>
    </source>
</reference>
<proteinExistence type="predicted"/>
<dbReference type="Gene3D" id="3.90.550.10">
    <property type="entry name" value="Spore Coat Polysaccharide Biosynthesis Protein SpsA, Chain A"/>
    <property type="match status" value="2"/>
</dbReference>
<dbReference type="CDD" id="cd04186">
    <property type="entry name" value="GT_2_like_c"/>
    <property type="match status" value="1"/>
</dbReference>
<gene>
    <name evidence="2" type="ORF">MPEAHAMD_2728</name>
</gene>
<dbReference type="PANTHER" id="PTHR43179:SF7">
    <property type="entry name" value="RHAMNOSYLTRANSFERASE WBBL"/>
    <property type="match status" value="1"/>
</dbReference>
<organism evidence="2 3">
    <name type="scientific">Methylobacterium frigidaeris</name>
    <dbReference type="NCBI Taxonomy" id="2038277"/>
    <lineage>
        <taxon>Bacteria</taxon>
        <taxon>Pseudomonadati</taxon>
        <taxon>Pseudomonadota</taxon>
        <taxon>Alphaproteobacteria</taxon>
        <taxon>Hyphomicrobiales</taxon>
        <taxon>Methylobacteriaceae</taxon>
        <taxon>Methylobacterium</taxon>
    </lineage>
</organism>
<dbReference type="PANTHER" id="PTHR43179">
    <property type="entry name" value="RHAMNOSYLTRANSFERASE WBBL"/>
    <property type="match status" value="1"/>
</dbReference>
<evidence type="ECO:0000313" key="3">
    <source>
        <dbReference type="Proteomes" id="UP001055286"/>
    </source>
</evidence>
<evidence type="ECO:0000259" key="1">
    <source>
        <dbReference type="Pfam" id="PF00535"/>
    </source>
</evidence>
<keyword evidence="3" id="KW-1185">Reference proteome</keyword>
<feature type="domain" description="Glycosyltransferase 2-like" evidence="1">
    <location>
        <begin position="264"/>
        <end position="377"/>
    </location>
</feature>
<evidence type="ECO:0000313" key="2">
    <source>
        <dbReference type="EMBL" id="GJD62575.1"/>
    </source>
</evidence>
<accession>A0AA37M4T7</accession>
<name>A0AA37M4T7_9HYPH</name>
<reference evidence="2" key="2">
    <citation type="submission" date="2021-08" db="EMBL/GenBank/DDBJ databases">
        <authorList>
            <person name="Tani A."/>
            <person name="Ola A."/>
            <person name="Ogura Y."/>
            <person name="Katsura K."/>
            <person name="Hayashi T."/>
        </authorList>
    </citation>
    <scope>NUCLEOTIDE SEQUENCE</scope>
    <source>
        <strain evidence="2">JCM 32048</strain>
    </source>
</reference>
<dbReference type="SUPFAM" id="SSF53448">
    <property type="entry name" value="Nucleotide-diphospho-sugar transferases"/>
    <property type="match status" value="2"/>
</dbReference>
<protein>
    <recommendedName>
        <fullName evidence="1">Glycosyltransferase 2-like domain-containing protein</fullName>
    </recommendedName>
</protein>
<dbReference type="EMBL" id="BPQJ01000011">
    <property type="protein sequence ID" value="GJD62575.1"/>
    <property type="molecule type" value="Genomic_DNA"/>
</dbReference>
<dbReference type="Pfam" id="PF00535">
    <property type="entry name" value="Glycos_transf_2"/>
    <property type="match status" value="1"/>
</dbReference>
<dbReference type="InterPro" id="IPR001173">
    <property type="entry name" value="Glyco_trans_2-like"/>
</dbReference>
<dbReference type="InterPro" id="IPR029044">
    <property type="entry name" value="Nucleotide-diphossugar_trans"/>
</dbReference>
<comment type="caution">
    <text evidence="2">The sequence shown here is derived from an EMBL/GenBank/DDBJ whole genome shotgun (WGS) entry which is preliminary data.</text>
</comment>
<sequence length="543" mass="58484">MRLPPHPAFDILRFAENQPGPTRRWLVRLLLALKRPGEAWEVARALLTGKRVRARDRAAILWGARHALQPPPLPTGEVETVATLRVATPAEILSGGAGSAATIVLTAPGHRLVPGAATAIAEAFAADPGLGALYGDALVLGPRGEPLRPVLRSAFDPDYLLAADYIGPVVALRGAVLDRLGLDPSLPGAEAADLLLRLAAEGGAVRHLPRLLSTWTPLAAVPPEGWASSRRALAERHLAGAGRVEAAGGLLTLRRDLPAPPLASFIIPTRDRVELLRACIESLRAHTDWPSLEIIVCDNDSRHPRTLAYFQRLAGEGVRVLPCPGPFNFAAMNNRAAAEARGALLVFVNNDVVACQGDWLRRMAEEALRPDVGAVGAKLLDVRERIQHGGIVLGTGGLVTHAHRHFPGTAPGYLASLRATHRVSAVTAACLVVETRKFQAVGGFDEAAFAVDFNDVDLCLRLEAAGYRTLMVPGAVLYHHEAASRRWNPEARSRHEAEVVALQARWEGRLEADPWYHPGFDPRAGTYVRLRLAEGSDTVRLLR</sequence>
<dbReference type="RefSeq" id="WP_099906186.1">
    <property type="nucleotide sequence ID" value="NZ_BPQJ01000011.1"/>
</dbReference>